<dbReference type="Gene3D" id="3.40.50.720">
    <property type="entry name" value="NAD(P)-binding Rossmann-like Domain"/>
    <property type="match status" value="1"/>
</dbReference>
<dbReference type="InterPro" id="IPR036291">
    <property type="entry name" value="NAD(P)-bd_dom_sf"/>
</dbReference>
<dbReference type="CDD" id="cd05246">
    <property type="entry name" value="dTDP_GD_SDR_e"/>
    <property type="match status" value="1"/>
</dbReference>
<dbReference type="InterPro" id="IPR016040">
    <property type="entry name" value="NAD(P)-bd_dom"/>
</dbReference>
<dbReference type="GO" id="GO:0008460">
    <property type="term" value="F:dTDP-glucose 4,6-dehydratase activity"/>
    <property type="evidence" value="ECO:0007669"/>
    <property type="project" value="UniProtKB-EC"/>
</dbReference>
<evidence type="ECO:0000256" key="6">
    <source>
        <dbReference type="ARBA" id="ARBA00023239"/>
    </source>
</evidence>
<comment type="caution">
    <text evidence="9">The sequence shown here is derived from an EMBL/GenBank/DDBJ whole genome shotgun (WGS) entry which is preliminary data.</text>
</comment>
<organism evidence="9 10">
    <name type="scientific">Terrybacteria sp. (strain RIFCSPHIGHO2_01_FULL_58_15)</name>
    <dbReference type="NCBI Taxonomy" id="1802363"/>
    <lineage>
        <taxon>Bacteria</taxon>
        <taxon>Candidatus Terryibacteriota</taxon>
    </lineage>
</organism>
<feature type="domain" description="NAD(P)-binding" evidence="8">
    <location>
        <begin position="5"/>
        <end position="305"/>
    </location>
</feature>
<dbReference type="Gene3D" id="3.90.25.10">
    <property type="entry name" value="UDP-galactose 4-epimerase, domain 1"/>
    <property type="match status" value="1"/>
</dbReference>
<evidence type="ECO:0000256" key="7">
    <source>
        <dbReference type="RuleBase" id="RU004473"/>
    </source>
</evidence>
<evidence type="ECO:0000259" key="8">
    <source>
        <dbReference type="Pfam" id="PF16363"/>
    </source>
</evidence>
<comment type="cofactor">
    <cofactor evidence="2 7">
        <name>NAD(+)</name>
        <dbReference type="ChEBI" id="CHEBI:57540"/>
    </cofactor>
</comment>
<dbReference type="NCBIfam" id="TIGR01181">
    <property type="entry name" value="dTDP_gluc_dehyt"/>
    <property type="match status" value="1"/>
</dbReference>
<evidence type="ECO:0000256" key="1">
    <source>
        <dbReference type="ARBA" id="ARBA00001539"/>
    </source>
</evidence>
<proteinExistence type="inferred from homology"/>
<dbReference type="EC" id="4.2.1.46" evidence="4 7"/>
<keyword evidence="6 7" id="KW-0456">Lyase</keyword>
<comment type="similarity">
    <text evidence="3 7">Belongs to the NAD(P)-dependent epimerase/dehydratase family. dTDP-glucose dehydratase subfamily.</text>
</comment>
<dbReference type="EMBL" id="MHST01000020">
    <property type="protein sequence ID" value="OHA48458.1"/>
    <property type="molecule type" value="Genomic_DNA"/>
</dbReference>
<dbReference type="SUPFAM" id="SSF51735">
    <property type="entry name" value="NAD(P)-binding Rossmann-fold domains"/>
    <property type="match status" value="1"/>
</dbReference>
<evidence type="ECO:0000256" key="2">
    <source>
        <dbReference type="ARBA" id="ARBA00001911"/>
    </source>
</evidence>
<evidence type="ECO:0000313" key="9">
    <source>
        <dbReference type="EMBL" id="OHA48458.1"/>
    </source>
</evidence>
<keyword evidence="5" id="KW-0520">NAD</keyword>
<comment type="catalytic activity">
    <reaction evidence="1 7">
        <text>dTDP-alpha-D-glucose = dTDP-4-dehydro-6-deoxy-alpha-D-glucose + H2O</text>
        <dbReference type="Rhea" id="RHEA:17221"/>
        <dbReference type="ChEBI" id="CHEBI:15377"/>
        <dbReference type="ChEBI" id="CHEBI:57477"/>
        <dbReference type="ChEBI" id="CHEBI:57649"/>
        <dbReference type="EC" id="4.2.1.46"/>
    </reaction>
</comment>
<protein>
    <recommendedName>
        <fullName evidence="4 7">dTDP-glucose 4,6-dehydratase</fullName>
        <ecNumber evidence="4 7">4.2.1.46</ecNumber>
    </recommendedName>
</protein>
<accession>A0A1G2PJG5</accession>
<dbReference type="InterPro" id="IPR005888">
    <property type="entry name" value="dTDP_Gluc_deHydtase"/>
</dbReference>
<evidence type="ECO:0000256" key="3">
    <source>
        <dbReference type="ARBA" id="ARBA00008178"/>
    </source>
</evidence>
<dbReference type="GO" id="GO:0009225">
    <property type="term" value="P:nucleotide-sugar metabolic process"/>
    <property type="evidence" value="ECO:0007669"/>
    <property type="project" value="InterPro"/>
</dbReference>
<gene>
    <name evidence="9" type="ORF">A2682_04045</name>
</gene>
<dbReference type="Pfam" id="PF16363">
    <property type="entry name" value="GDP_Man_Dehyd"/>
    <property type="match status" value="1"/>
</dbReference>
<dbReference type="STRING" id="1802363.A2682_04045"/>
<name>A0A1G2PJG5_TERXR</name>
<dbReference type="AlphaFoldDB" id="A0A1G2PJG5"/>
<sequence>MATTLVTGGCGFIGSHFVRYLLQRYPDDRVVNFDALTYAGNPENLRDVEEHFADRYRFILGDIADSAAVMKALHEERPQLVANLAAESHVDRSIHQPRLFLHTNVLGVSTLLDAARECGVSRLLHVSTDEVYGVAEGEREFREEDALMPRSPYAASKAGGDLLVGAYHETYGTAVMTTRGSNAYGPSQHPEKFLPVIITRLMEGAKTPVYPPGTQVREWTHVEDHVSALDLVLRKGEAGGIYNFGSGERRQNLEMVRAILPLFLRGEDAIEFVDARPGHDARYALDSAKIRKLGWEPRRRLQEALPELVNWYREHESWWRPLKDSRDYQDHAMRHYGNSALKRDLSGEGRSVA</sequence>
<evidence type="ECO:0000313" key="10">
    <source>
        <dbReference type="Proteomes" id="UP000178690"/>
    </source>
</evidence>
<dbReference type="Proteomes" id="UP000178690">
    <property type="component" value="Unassembled WGS sequence"/>
</dbReference>
<evidence type="ECO:0000256" key="5">
    <source>
        <dbReference type="ARBA" id="ARBA00023027"/>
    </source>
</evidence>
<dbReference type="PANTHER" id="PTHR43000">
    <property type="entry name" value="DTDP-D-GLUCOSE 4,6-DEHYDRATASE-RELATED"/>
    <property type="match status" value="1"/>
</dbReference>
<evidence type="ECO:0000256" key="4">
    <source>
        <dbReference type="ARBA" id="ARBA00011990"/>
    </source>
</evidence>
<reference evidence="9 10" key="1">
    <citation type="journal article" date="2016" name="Nat. Commun.">
        <title>Thousands of microbial genomes shed light on interconnected biogeochemical processes in an aquifer system.</title>
        <authorList>
            <person name="Anantharaman K."/>
            <person name="Brown C.T."/>
            <person name="Hug L.A."/>
            <person name="Sharon I."/>
            <person name="Castelle C.J."/>
            <person name="Probst A.J."/>
            <person name="Thomas B.C."/>
            <person name="Singh A."/>
            <person name="Wilkins M.J."/>
            <person name="Karaoz U."/>
            <person name="Brodie E.L."/>
            <person name="Williams K.H."/>
            <person name="Hubbard S.S."/>
            <person name="Banfield J.F."/>
        </authorList>
    </citation>
    <scope>NUCLEOTIDE SEQUENCE [LARGE SCALE GENOMIC DNA]</scope>
    <source>
        <strain evidence="10">RIFCSPHIGHO2_01_FULL_58_15</strain>
    </source>
</reference>